<dbReference type="InterPro" id="IPR008969">
    <property type="entry name" value="CarboxyPept-like_regulatory"/>
</dbReference>
<sequence>MKKSKTGCLVFLKRLLGTHFFKVMRLTIFLMLIGISNVFATSTYSQSTKFSFHLRNISLEQLFEEIQNQSEFNIFYRNNQVDNSRKVDIVASDASVESILTQALEGTNLDFKVIDRQIVIFPSRDTYTDDTKSQGGIITAQPQEKSISGKVTDSSGSPLPGVTVAVKGTTQGTVTNANGIYTLSNIPDDATLQFSFVGMKTQEIRVAGKTNINVTLEVDAIGIEEVVAIGYGTLVKKELTSAISNISSDDINKIHATRLDQAIQGRASGVLITNTSGRPGADVTIRIRGSSTINNNSPLYVVDGIQTENIKNINPQDIESVAILKDASASIYGAQAANGVVIVTTKKGTKGSVPKIDFDFAYGFQELAKMPKLMGKDEYIDIYSTAEENDGTHKWWSRSDLNIPHNTDWLSQIFHTAPISNTNFSLSGGNESTSYLVSSNYKTQEGVLRTSGYKSVNFRVNTESKIGKRLTFGNTLTVGHEQWKNPGGAPNQNEIFISAMRASPTVPIHWTEWDIENNPVVQANGWQVGDYAGPSRAGEHPGTKNTVGFIENNNFSFVQKQLRMLGTIYGSAKIAKNLEFKSTLGVDYAFDDTQNFQKIWSYGTKNNGGLNNLTKGYDKTFFWSFDNTLTYNFNINKSHRFNLLLGSSARRYSGENLLTASSNFADESLQVTSASGNIVSATGTKYQDSWISYLGRVNYNYQEKYLLQLILRADGSSKFGSNNRFGYFPSISGGWRISEESFFPKSMVVSNLKIRGSYGQTGNDRINRYASLEVLTFGSTVFGPNQDIIQTIKPVKMGNPDLRWESTLQLDLGFDIGLFNNSVELVADYFNKKTSDMLYQLPIPLTAGISGYPWANLGNMKNSGMELSLTYHHTKNEFEWNISANIGTVQNKVTKIQNDIFSGVSIIREEEAIGSFYGLVTDGLFQNQEEIDAYTFDETGDGIGDKLIQPFAKPGDIRFKDLNDDGAITSADRDIIGNPFPDFTYGLNFNANYKDFDFTIFFQGVYGNAIYRGRNGGMDLEEADTRGNMFIWAKDYWTQENPHNDVTKPRPTLIDKNGNRQVSDRYISDGSYLRVKNIQLGYTFPANICDKIGLDRLRIYLTANNLLTFTKYIGFDPEIGGENLSNLYGVDDFTSYPQSRTIQMGVQINL</sequence>
<comment type="subcellular location">
    <subcellularLocation>
        <location evidence="1 12">Cell outer membrane</location>
        <topology evidence="1 12">Multi-pass membrane protein</topology>
    </subcellularLocation>
</comment>
<keyword evidence="4" id="KW-0410">Iron transport</keyword>
<dbReference type="PANTHER" id="PTHR30069">
    <property type="entry name" value="TONB-DEPENDENT OUTER MEMBRANE RECEPTOR"/>
    <property type="match status" value="1"/>
</dbReference>
<evidence type="ECO:0000256" key="13">
    <source>
        <dbReference type="RuleBase" id="RU003357"/>
    </source>
</evidence>
<dbReference type="NCBIfam" id="TIGR04057">
    <property type="entry name" value="SusC_RagA_signa"/>
    <property type="match status" value="1"/>
</dbReference>
<evidence type="ECO:0000256" key="11">
    <source>
        <dbReference type="ARBA" id="ARBA00023237"/>
    </source>
</evidence>
<dbReference type="InterPro" id="IPR011662">
    <property type="entry name" value="Secretin/TonB_short_N"/>
</dbReference>
<accession>A0A6I6JQP7</accession>
<dbReference type="PANTHER" id="PTHR30069:SF29">
    <property type="entry name" value="HEMOGLOBIN AND HEMOGLOBIN-HAPTOGLOBIN-BINDING PROTEIN 1-RELATED"/>
    <property type="match status" value="1"/>
</dbReference>
<dbReference type="InterPro" id="IPR012910">
    <property type="entry name" value="Plug_dom"/>
</dbReference>
<comment type="similarity">
    <text evidence="12 13">Belongs to the TonB-dependent receptor family.</text>
</comment>
<evidence type="ECO:0000313" key="15">
    <source>
        <dbReference type="EMBL" id="QGY42542.1"/>
    </source>
</evidence>
<dbReference type="Pfam" id="PF07715">
    <property type="entry name" value="Plug"/>
    <property type="match status" value="1"/>
</dbReference>
<dbReference type="GO" id="GO:0015344">
    <property type="term" value="F:siderophore uptake transmembrane transporter activity"/>
    <property type="evidence" value="ECO:0007669"/>
    <property type="project" value="TreeGrafter"/>
</dbReference>
<evidence type="ECO:0000256" key="12">
    <source>
        <dbReference type="PROSITE-ProRule" id="PRU01360"/>
    </source>
</evidence>
<keyword evidence="10" id="KW-0675">Receptor</keyword>
<evidence type="ECO:0000256" key="3">
    <source>
        <dbReference type="ARBA" id="ARBA00022452"/>
    </source>
</evidence>
<keyword evidence="5 12" id="KW-0812">Transmembrane</keyword>
<evidence type="ECO:0000256" key="2">
    <source>
        <dbReference type="ARBA" id="ARBA00022448"/>
    </source>
</evidence>
<dbReference type="Pfam" id="PF13715">
    <property type="entry name" value="CarbopepD_reg_2"/>
    <property type="match status" value="1"/>
</dbReference>
<organism evidence="15 16">
    <name type="scientific">Maribellus comscasis</name>
    <dbReference type="NCBI Taxonomy" id="2681766"/>
    <lineage>
        <taxon>Bacteria</taxon>
        <taxon>Pseudomonadati</taxon>
        <taxon>Bacteroidota</taxon>
        <taxon>Bacteroidia</taxon>
        <taxon>Marinilabiliales</taxon>
        <taxon>Prolixibacteraceae</taxon>
        <taxon>Maribellus</taxon>
    </lineage>
</organism>
<gene>
    <name evidence="15" type="ORF">GM418_02395</name>
</gene>
<evidence type="ECO:0000256" key="10">
    <source>
        <dbReference type="ARBA" id="ARBA00023170"/>
    </source>
</evidence>
<dbReference type="GO" id="GO:0044718">
    <property type="term" value="P:siderophore transmembrane transport"/>
    <property type="evidence" value="ECO:0007669"/>
    <property type="project" value="TreeGrafter"/>
</dbReference>
<dbReference type="NCBIfam" id="TIGR04056">
    <property type="entry name" value="OMP_RagA_SusC"/>
    <property type="match status" value="1"/>
</dbReference>
<dbReference type="InterPro" id="IPR036942">
    <property type="entry name" value="Beta-barrel_TonB_sf"/>
</dbReference>
<keyword evidence="16" id="KW-1185">Reference proteome</keyword>
<dbReference type="SUPFAM" id="SSF56935">
    <property type="entry name" value="Porins"/>
    <property type="match status" value="1"/>
</dbReference>
<protein>
    <submittedName>
        <fullName evidence="15">SusC/RagA family TonB-linked outer membrane protein</fullName>
    </submittedName>
</protein>
<name>A0A6I6JQP7_9BACT</name>
<proteinExistence type="inferred from homology"/>
<evidence type="ECO:0000313" key="16">
    <source>
        <dbReference type="Proteomes" id="UP000428260"/>
    </source>
</evidence>
<dbReference type="PROSITE" id="PS52016">
    <property type="entry name" value="TONB_DEPENDENT_REC_3"/>
    <property type="match status" value="1"/>
</dbReference>
<evidence type="ECO:0000256" key="4">
    <source>
        <dbReference type="ARBA" id="ARBA00022496"/>
    </source>
</evidence>
<keyword evidence="11 12" id="KW-0998">Cell outer membrane</keyword>
<evidence type="ECO:0000259" key="14">
    <source>
        <dbReference type="SMART" id="SM00965"/>
    </source>
</evidence>
<dbReference type="Gene3D" id="2.60.40.1120">
    <property type="entry name" value="Carboxypeptidase-like, regulatory domain"/>
    <property type="match status" value="1"/>
</dbReference>
<keyword evidence="9 12" id="KW-0472">Membrane</keyword>
<dbReference type="KEGG" id="mcos:GM418_02395"/>
<evidence type="ECO:0000256" key="9">
    <source>
        <dbReference type="ARBA" id="ARBA00023136"/>
    </source>
</evidence>
<keyword evidence="3 12" id="KW-1134">Transmembrane beta strand</keyword>
<dbReference type="Gene3D" id="3.55.50.30">
    <property type="match status" value="1"/>
</dbReference>
<keyword evidence="6" id="KW-0732">Signal</keyword>
<dbReference type="InterPro" id="IPR023996">
    <property type="entry name" value="TonB-dep_OMP_SusC/RagA"/>
</dbReference>
<dbReference type="AlphaFoldDB" id="A0A6I6JQP7"/>
<evidence type="ECO:0000256" key="7">
    <source>
        <dbReference type="ARBA" id="ARBA00023004"/>
    </source>
</evidence>
<reference evidence="15 16" key="1">
    <citation type="submission" date="2019-11" db="EMBL/GenBank/DDBJ databases">
        <authorList>
            <person name="Zheng R.K."/>
            <person name="Sun C.M."/>
        </authorList>
    </citation>
    <scope>NUCLEOTIDE SEQUENCE [LARGE SCALE GENOMIC DNA]</scope>
    <source>
        <strain evidence="15 16">WC007</strain>
    </source>
</reference>
<dbReference type="Proteomes" id="UP000428260">
    <property type="component" value="Chromosome"/>
</dbReference>
<dbReference type="GO" id="GO:0009279">
    <property type="term" value="C:cell outer membrane"/>
    <property type="evidence" value="ECO:0007669"/>
    <property type="project" value="UniProtKB-SubCell"/>
</dbReference>
<dbReference type="FunFam" id="2.60.40.1120:FF:000003">
    <property type="entry name" value="Outer membrane protein Omp121"/>
    <property type="match status" value="1"/>
</dbReference>
<keyword evidence="7" id="KW-0408">Iron</keyword>
<evidence type="ECO:0000256" key="5">
    <source>
        <dbReference type="ARBA" id="ARBA00022692"/>
    </source>
</evidence>
<keyword evidence="8 13" id="KW-0798">TonB box</keyword>
<evidence type="ECO:0000256" key="6">
    <source>
        <dbReference type="ARBA" id="ARBA00022729"/>
    </source>
</evidence>
<keyword evidence="2 12" id="KW-0813">Transport</keyword>
<dbReference type="Pfam" id="PF00593">
    <property type="entry name" value="TonB_dep_Rec_b-barrel"/>
    <property type="match status" value="1"/>
</dbReference>
<dbReference type="Pfam" id="PF07660">
    <property type="entry name" value="STN"/>
    <property type="match status" value="1"/>
</dbReference>
<evidence type="ECO:0000256" key="8">
    <source>
        <dbReference type="ARBA" id="ARBA00023077"/>
    </source>
</evidence>
<dbReference type="InterPro" id="IPR000531">
    <property type="entry name" value="Beta-barrel_TonB"/>
</dbReference>
<dbReference type="Gene3D" id="2.40.170.20">
    <property type="entry name" value="TonB-dependent receptor, beta-barrel domain"/>
    <property type="match status" value="1"/>
</dbReference>
<dbReference type="InterPro" id="IPR037066">
    <property type="entry name" value="Plug_dom_sf"/>
</dbReference>
<dbReference type="Gene3D" id="2.170.130.10">
    <property type="entry name" value="TonB-dependent receptor, plug domain"/>
    <property type="match status" value="1"/>
</dbReference>
<dbReference type="SUPFAM" id="SSF49464">
    <property type="entry name" value="Carboxypeptidase regulatory domain-like"/>
    <property type="match status" value="1"/>
</dbReference>
<keyword evidence="4" id="KW-0406">Ion transport</keyword>
<feature type="domain" description="Secretin/TonB short N-terminal" evidence="14">
    <location>
        <begin position="72"/>
        <end position="123"/>
    </location>
</feature>
<evidence type="ECO:0000256" key="1">
    <source>
        <dbReference type="ARBA" id="ARBA00004571"/>
    </source>
</evidence>
<dbReference type="InterPro" id="IPR039426">
    <property type="entry name" value="TonB-dep_rcpt-like"/>
</dbReference>
<dbReference type="EMBL" id="CP046401">
    <property type="protein sequence ID" value="QGY42542.1"/>
    <property type="molecule type" value="Genomic_DNA"/>
</dbReference>
<dbReference type="SMART" id="SM00965">
    <property type="entry name" value="STN"/>
    <property type="match status" value="1"/>
</dbReference>
<dbReference type="InterPro" id="IPR023997">
    <property type="entry name" value="TonB-dep_OMP_SusC/RagA_CS"/>
</dbReference>